<sequence length="224" mass="25152">MKASSLFLIFILTVIFSGPGQAETRYVSDRLEVQMRAGKGTQFKILRMLPSGTALKILQVDQQNGYSQVRSSSGVEGWVLSRFLMKGKAARDRLAEAEKKLARLELENSKLSGSFTELRNAKGNAEQERSTLSRENHRLSQELDVIRRTASSALAIEADNKGLKSKIVAYERQAQTLQQENEGLKDRTARDWFMVGAGVVILGIIIGLIIPRIRWRKKTSWDTL</sequence>
<dbReference type="PROSITE" id="PS51781">
    <property type="entry name" value="SH3B"/>
    <property type="match status" value="1"/>
</dbReference>
<accession>A0A3B0XX17</accession>
<dbReference type="InterPro" id="IPR016476">
    <property type="entry name" value="SH3_dom_pro"/>
</dbReference>
<evidence type="ECO:0000313" key="9">
    <source>
        <dbReference type="EMBL" id="VAW72915.1"/>
    </source>
</evidence>
<evidence type="ECO:0000256" key="3">
    <source>
        <dbReference type="ARBA" id="ARBA00022729"/>
    </source>
</evidence>
<comment type="subcellular location">
    <subcellularLocation>
        <location evidence="1">Membrane</location>
        <topology evidence="1">Single-pass membrane protein</topology>
    </subcellularLocation>
</comment>
<organism evidence="9">
    <name type="scientific">hydrothermal vent metagenome</name>
    <dbReference type="NCBI Taxonomy" id="652676"/>
    <lineage>
        <taxon>unclassified sequences</taxon>
        <taxon>metagenomes</taxon>
        <taxon>ecological metagenomes</taxon>
    </lineage>
</organism>
<proteinExistence type="predicted"/>
<dbReference type="SMART" id="SM00287">
    <property type="entry name" value="SH3b"/>
    <property type="match status" value="1"/>
</dbReference>
<dbReference type="Pfam" id="PF08239">
    <property type="entry name" value="SH3_3"/>
    <property type="match status" value="1"/>
</dbReference>
<dbReference type="InterPro" id="IPR003646">
    <property type="entry name" value="SH3-like_bac-type"/>
</dbReference>
<dbReference type="GO" id="GO:0016020">
    <property type="term" value="C:membrane"/>
    <property type="evidence" value="ECO:0007669"/>
    <property type="project" value="UniProtKB-SubCell"/>
</dbReference>
<evidence type="ECO:0000259" key="8">
    <source>
        <dbReference type="PROSITE" id="PS51781"/>
    </source>
</evidence>
<evidence type="ECO:0000256" key="2">
    <source>
        <dbReference type="ARBA" id="ARBA00022692"/>
    </source>
</evidence>
<keyword evidence="6" id="KW-0175">Coiled coil</keyword>
<keyword evidence="5 7" id="KW-0472">Membrane</keyword>
<feature type="transmembrane region" description="Helical" evidence="7">
    <location>
        <begin position="192"/>
        <end position="210"/>
    </location>
</feature>
<dbReference type="NCBIfam" id="TIGR04211">
    <property type="entry name" value="SH3_and_anchor"/>
    <property type="match status" value="1"/>
</dbReference>
<evidence type="ECO:0000256" key="1">
    <source>
        <dbReference type="ARBA" id="ARBA00004167"/>
    </source>
</evidence>
<feature type="coiled-coil region" evidence="6">
    <location>
        <begin position="87"/>
        <end position="187"/>
    </location>
</feature>
<evidence type="ECO:0000256" key="7">
    <source>
        <dbReference type="SAM" id="Phobius"/>
    </source>
</evidence>
<reference evidence="9" key="1">
    <citation type="submission" date="2018-06" db="EMBL/GenBank/DDBJ databases">
        <authorList>
            <person name="Zhirakovskaya E."/>
        </authorList>
    </citation>
    <scope>NUCLEOTIDE SEQUENCE</scope>
</reference>
<evidence type="ECO:0000256" key="4">
    <source>
        <dbReference type="ARBA" id="ARBA00022989"/>
    </source>
</evidence>
<feature type="domain" description="SH3b" evidence="8">
    <location>
        <begin position="22"/>
        <end position="88"/>
    </location>
</feature>
<protein>
    <recommendedName>
        <fullName evidence="8">SH3b domain-containing protein</fullName>
    </recommendedName>
</protein>
<dbReference type="AlphaFoldDB" id="A0A3B0XX17"/>
<dbReference type="PIRSF" id="PIRSF006158">
    <property type="entry name" value="UCP006158_SH3"/>
    <property type="match status" value="1"/>
</dbReference>
<evidence type="ECO:0000256" key="6">
    <source>
        <dbReference type="SAM" id="Coils"/>
    </source>
</evidence>
<dbReference type="EMBL" id="UOFK01000023">
    <property type="protein sequence ID" value="VAW72915.1"/>
    <property type="molecule type" value="Genomic_DNA"/>
</dbReference>
<keyword evidence="3" id="KW-0732">Signal</keyword>
<evidence type="ECO:0000256" key="5">
    <source>
        <dbReference type="ARBA" id="ARBA00023136"/>
    </source>
</evidence>
<keyword evidence="4 7" id="KW-1133">Transmembrane helix</keyword>
<gene>
    <name evidence="9" type="ORF">MNBD_GAMMA13-207</name>
</gene>
<name>A0A3B0XX17_9ZZZZ</name>
<keyword evidence="2 7" id="KW-0812">Transmembrane</keyword>
<dbReference type="Gene3D" id="2.30.30.40">
    <property type="entry name" value="SH3 Domains"/>
    <property type="match status" value="1"/>
</dbReference>